<dbReference type="Proteomes" id="UP000067476">
    <property type="component" value="Chromosome"/>
</dbReference>
<dbReference type="InterPro" id="IPR001279">
    <property type="entry name" value="Metallo-B-lactamas"/>
</dbReference>
<comment type="cofactor">
    <cofactor evidence="1">
        <name>Zn(2+)</name>
        <dbReference type="ChEBI" id="CHEBI:29105"/>
    </cofactor>
</comment>
<feature type="domain" description="Metallo-beta-lactamase" evidence="5">
    <location>
        <begin position="13"/>
        <end position="200"/>
    </location>
</feature>
<evidence type="ECO:0000256" key="4">
    <source>
        <dbReference type="ARBA" id="ARBA00022833"/>
    </source>
</evidence>
<dbReference type="RefSeq" id="WP_075058235.1">
    <property type="nucleotide sequence ID" value="NZ_CP012357.1"/>
</dbReference>
<evidence type="ECO:0000256" key="1">
    <source>
        <dbReference type="ARBA" id="ARBA00001947"/>
    </source>
</evidence>
<dbReference type="PANTHER" id="PTHR46233:SF3">
    <property type="entry name" value="HYDROXYACYLGLUTATHIONE HYDROLASE GLOC"/>
    <property type="match status" value="1"/>
</dbReference>
<dbReference type="STRING" id="216942.SLITO_v1c04930"/>
<sequence>MLLYKFQDKKFRQTNGYLLCTEKNNAVLIDTGYREYKKIIEFADKKNIIIKNIIITHGHFGHFFGLNDLSEKYDLPNIYIGYSDLLNLFEPHKNTSMLFEGVEPYSVKPLENLKVVLNDMSIFLDGYEFRIFIKKSHTSGSLIIELDKIKSVFIGDLITKGNDPLIIGSFEKGIDKTDVINTMKWFFNYFESDYIVYPGHGDNGLTIKEFVDKDLILKKYFVKFIT</sequence>
<dbReference type="PATRIC" id="fig|216942.3.peg.496"/>
<dbReference type="Pfam" id="PF00753">
    <property type="entry name" value="Lactamase_B"/>
    <property type="match status" value="1"/>
</dbReference>
<keyword evidence="2" id="KW-0479">Metal-binding</keyword>
<reference evidence="6 7" key="1">
    <citation type="journal article" date="2015" name="Genome Announc.">
        <title>Complete Genome Sequence of Spiroplasma litorale TN-1T (DSM 21781), a Bacterium Isolated from a Green-Eyed Horsefly (Tabanus nigrovittatus).</title>
        <authorList>
            <person name="Lo W.S."/>
            <person name="Lai Y.C."/>
            <person name="Lien Y.W."/>
            <person name="Wang T.H."/>
            <person name="Kuo C.H."/>
        </authorList>
    </citation>
    <scope>NUCLEOTIDE SEQUENCE [LARGE SCALE GENOMIC DNA]</scope>
    <source>
        <strain evidence="6 7">TN-1</strain>
    </source>
</reference>
<dbReference type="KEGG" id="sll:SLITO_v1c04930"/>
<dbReference type="SMART" id="SM00849">
    <property type="entry name" value="Lactamase_B"/>
    <property type="match status" value="1"/>
</dbReference>
<dbReference type="PANTHER" id="PTHR46233">
    <property type="entry name" value="HYDROXYACYLGLUTATHIONE HYDROLASE GLOC"/>
    <property type="match status" value="1"/>
</dbReference>
<dbReference type="InterPro" id="IPR051453">
    <property type="entry name" value="MBL_Glyoxalase_II"/>
</dbReference>
<evidence type="ECO:0000313" key="7">
    <source>
        <dbReference type="Proteomes" id="UP000067476"/>
    </source>
</evidence>
<evidence type="ECO:0000313" key="6">
    <source>
        <dbReference type="EMBL" id="AKX34144.1"/>
    </source>
</evidence>
<dbReference type="GO" id="GO:0016787">
    <property type="term" value="F:hydrolase activity"/>
    <property type="evidence" value="ECO:0007669"/>
    <property type="project" value="UniProtKB-KW"/>
</dbReference>
<protein>
    <recommendedName>
        <fullName evidence="5">Metallo-beta-lactamase domain-containing protein</fullName>
    </recommendedName>
</protein>
<keyword evidence="4" id="KW-0862">Zinc</keyword>
<dbReference type="Gene3D" id="3.60.15.10">
    <property type="entry name" value="Ribonuclease Z/Hydroxyacylglutathione hydrolase-like"/>
    <property type="match status" value="1"/>
</dbReference>
<keyword evidence="7" id="KW-1185">Reference proteome</keyword>
<evidence type="ECO:0000256" key="3">
    <source>
        <dbReference type="ARBA" id="ARBA00022801"/>
    </source>
</evidence>
<dbReference type="CDD" id="cd06262">
    <property type="entry name" value="metallo-hydrolase-like_MBL-fold"/>
    <property type="match status" value="1"/>
</dbReference>
<dbReference type="GO" id="GO:0046872">
    <property type="term" value="F:metal ion binding"/>
    <property type="evidence" value="ECO:0007669"/>
    <property type="project" value="UniProtKB-KW"/>
</dbReference>
<proteinExistence type="predicted"/>
<dbReference type="AlphaFoldDB" id="A0A0K1W1E3"/>
<keyword evidence="3" id="KW-0378">Hydrolase</keyword>
<name>A0A0K1W1E3_9MOLU</name>
<accession>A0A0K1W1E3</accession>
<dbReference type="OrthoDB" id="9802248at2"/>
<dbReference type="InterPro" id="IPR036866">
    <property type="entry name" value="RibonucZ/Hydroxyglut_hydro"/>
</dbReference>
<gene>
    <name evidence="6" type="ORF">SLITO_v1c04930</name>
</gene>
<evidence type="ECO:0000259" key="5">
    <source>
        <dbReference type="SMART" id="SM00849"/>
    </source>
</evidence>
<dbReference type="EMBL" id="CP012357">
    <property type="protein sequence ID" value="AKX34144.1"/>
    <property type="molecule type" value="Genomic_DNA"/>
</dbReference>
<evidence type="ECO:0000256" key="2">
    <source>
        <dbReference type="ARBA" id="ARBA00022723"/>
    </source>
</evidence>
<organism evidence="6 7">
    <name type="scientific">Spiroplasma litorale</name>
    <dbReference type="NCBI Taxonomy" id="216942"/>
    <lineage>
        <taxon>Bacteria</taxon>
        <taxon>Bacillati</taxon>
        <taxon>Mycoplasmatota</taxon>
        <taxon>Mollicutes</taxon>
        <taxon>Entomoplasmatales</taxon>
        <taxon>Spiroplasmataceae</taxon>
        <taxon>Spiroplasma</taxon>
    </lineage>
</organism>
<dbReference type="SUPFAM" id="SSF56281">
    <property type="entry name" value="Metallo-hydrolase/oxidoreductase"/>
    <property type="match status" value="1"/>
</dbReference>